<comment type="caution">
    <text evidence="11">The sequence shown here is derived from an EMBL/GenBank/DDBJ whole genome shotgun (WGS) entry which is preliminary data.</text>
</comment>
<dbReference type="GO" id="GO:0008270">
    <property type="term" value="F:zinc ion binding"/>
    <property type="evidence" value="ECO:0007669"/>
    <property type="project" value="InterPro"/>
</dbReference>
<keyword evidence="5" id="KW-0804">Transcription</keyword>
<accession>A0A9D4U173</accession>
<name>A0A9D4U173_ADICA</name>
<feature type="region of interest" description="Disordered" evidence="7">
    <location>
        <begin position="629"/>
        <end position="651"/>
    </location>
</feature>
<dbReference type="GO" id="GO:0006367">
    <property type="term" value="P:transcription initiation at RNA polymerase II promoter"/>
    <property type="evidence" value="ECO:0007669"/>
    <property type="project" value="TreeGrafter"/>
</dbReference>
<organism evidence="11 12">
    <name type="scientific">Adiantum capillus-veneris</name>
    <name type="common">Maidenhair fern</name>
    <dbReference type="NCBI Taxonomy" id="13818"/>
    <lineage>
        <taxon>Eukaryota</taxon>
        <taxon>Viridiplantae</taxon>
        <taxon>Streptophyta</taxon>
        <taxon>Embryophyta</taxon>
        <taxon>Tracheophyta</taxon>
        <taxon>Polypodiopsida</taxon>
        <taxon>Polypodiidae</taxon>
        <taxon>Polypodiales</taxon>
        <taxon>Pteridineae</taxon>
        <taxon>Pteridaceae</taxon>
        <taxon>Vittarioideae</taxon>
        <taxon>Adiantum</taxon>
    </lineage>
</organism>
<evidence type="ECO:0000313" key="12">
    <source>
        <dbReference type="Proteomes" id="UP000886520"/>
    </source>
</evidence>
<keyword evidence="12" id="KW-1185">Reference proteome</keyword>
<feature type="region of interest" description="Disordered" evidence="7">
    <location>
        <begin position="1249"/>
        <end position="1411"/>
    </location>
</feature>
<evidence type="ECO:0000256" key="2">
    <source>
        <dbReference type="ARBA" id="ARBA00010937"/>
    </source>
</evidence>
<proteinExistence type="inferred from homology"/>
<dbReference type="Pfam" id="PF25316">
    <property type="entry name" value="TAF2_3rd"/>
    <property type="match status" value="1"/>
</dbReference>
<keyword evidence="4" id="KW-0805">Transcription regulation</keyword>
<dbReference type="PANTHER" id="PTHR15137:SF9">
    <property type="entry name" value="TRANSCRIPTION INITIATION FACTOR TFIID SUBUNIT 2"/>
    <property type="match status" value="1"/>
</dbReference>
<dbReference type="GO" id="GO:0016251">
    <property type="term" value="F:RNA polymerase II general transcription initiation factor activity"/>
    <property type="evidence" value="ECO:0007669"/>
    <property type="project" value="TreeGrafter"/>
</dbReference>
<evidence type="ECO:0000256" key="5">
    <source>
        <dbReference type="ARBA" id="ARBA00023163"/>
    </source>
</evidence>
<protein>
    <recommendedName>
        <fullName evidence="3">Transcription initiation factor TFIID subunit 2</fullName>
    </recommendedName>
</protein>
<dbReference type="Proteomes" id="UP000886520">
    <property type="component" value="Chromosome 25"/>
</dbReference>
<evidence type="ECO:0000259" key="10">
    <source>
        <dbReference type="Pfam" id="PF25577"/>
    </source>
</evidence>
<dbReference type="InterPro" id="IPR027268">
    <property type="entry name" value="Peptidase_M4/M1_CTD_sf"/>
</dbReference>
<evidence type="ECO:0000256" key="3">
    <source>
        <dbReference type="ARBA" id="ARBA00017363"/>
    </source>
</evidence>
<dbReference type="PANTHER" id="PTHR15137">
    <property type="entry name" value="TRANSCRIPTION INITIATION FACTOR TFIID"/>
    <property type="match status" value="1"/>
</dbReference>
<feature type="domain" description="Transcription initiation factor TFIID subunit 2 Ig-like" evidence="9">
    <location>
        <begin position="533"/>
        <end position="680"/>
    </location>
</feature>
<feature type="domain" description="Peptidase M1 membrane alanine aminopeptidase" evidence="8">
    <location>
        <begin position="314"/>
        <end position="491"/>
    </location>
</feature>
<comment type="subcellular location">
    <subcellularLocation>
        <location evidence="1">Nucleus</location>
    </subcellularLocation>
</comment>
<dbReference type="InterPro" id="IPR057991">
    <property type="entry name" value="TPR_TAF2_C"/>
</dbReference>
<dbReference type="InterPro" id="IPR016024">
    <property type="entry name" value="ARM-type_fold"/>
</dbReference>
<feature type="compositionally biased region" description="Basic and acidic residues" evidence="7">
    <location>
        <begin position="1183"/>
        <end position="1210"/>
    </location>
</feature>
<dbReference type="SUPFAM" id="SSF63737">
    <property type="entry name" value="Leukotriene A4 hydrolase N-terminal domain"/>
    <property type="match status" value="1"/>
</dbReference>
<reference evidence="11" key="1">
    <citation type="submission" date="2021-01" db="EMBL/GenBank/DDBJ databases">
        <title>Adiantum capillus-veneris genome.</title>
        <authorList>
            <person name="Fang Y."/>
            <person name="Liao Q."/>
        </authorList>
    </citation>
    <scope>NUCLEOTIDE SEQUENCE</scope>
    <source>
        <strain evidence="11">H3</strain>
        <tissue evidence="11">Leaf</tissue>
    </source>
</reference>
<dbReference type="Pfam" id="PF01433">
    <property type="entry name" value="Peptidase_M1"/>
    <property type="match status" value="1"/>
</dbReference>
<feature type="compositionally biased region" description="Basic and acidic residues" evidence="7">
    <location>
        <begin position="1334"/>
        <end position="1346"/>
    </location>
</feature>
<keyword evidence="6" id="KW-0539">Nucleus</keyword>
<dbReference type="InterPro" id="IPR037813">
    <property type="entry name" value="TAF2"/>
</dbReference>
<evidence type="ECO:0000256" key="1">
    <source>
        <dbReference type="ARBA" id="ARBA00004123"/>
    </source>
</evidence>
<dbReference type="Pfam" id="PF25577">
    <property type="entry name" value="TPR_TAF2_C"/>
    <property type="match status" value="1"/>
</dbReference>
<dbReference type="OrthoDB" id="308861at2759"/>
<dbReference type="GO" id="GO:0008237">
    <property type="term" value="F:metallopeptidase activity"/>
    <property type="evidence" value="ECO:0007669"/>
    <property type="project" value="InterPro"/>
</dbReference>
<evidence type="ECO:0000256" key="4">
    <source>
        <dbReference type="ARBA" id="ARBA00023015"/>
    </source>
</evidence>
<dbReference type="SUPFAM" id="SSF55486">
    <property type="entry name" value="Metalloproteases ('zincins'), catalytic domain"/>
    <property type="match status" value="1"/>
</dbReference>
<dbReference type="InterPro" id="IPR042097">
    <property type="entry name" value="Aminopeptidase_N-like_N_sf"/>
</dbReference>
<dbReference type="InterPro" id="IPR014782">
    <property type="entry name" value="Peptidase_M1_dom"/>
</dbReference>
<dbReference type="GO" id="GO:0003682">
    <property type="term" value="F:chromatin binding"/>
    <property type="evidence" value="ECO:0007669"/>
    <property type="project" value="TreeGrafter"/>
</dbReference>
<evidence type="ECO:0000259" key="8">
    <source>
        <dbReference type="Pfam" id="PF01433"/>
    </source>
</evidence>
<dbReference type="Gene3D" id="1.10.390.10">
    <property type="entry name" value="Neutral Protease Domain 2"/>
    <property type="match status" value="1"/>
</dbReference>
<dbReference type="Gene3D" id="2.60.40.1730">
    <property type="entry name" value="tricorn interacting facor f3 domain"/>
    <property type="match status" value="1"/>
</dbReference>
<dbReference type="GO" id="GO:0005669">
    <property type="term" value="C:transcription factor TFIID complex"/>
    <property type="evidence" value="ECO:0007669"/>
    <property type="project" value="InterPro"/>
</dbReference>
<sequence length="1422" mass="160428">MAKLRNKKTGESKDQGLIESDRPPCAVVRHEKLCLKIDVPSHRLHGYAELKVVAPTRGVVGLHAQGLNIQRVLCDGVPTEYEVLQALEPESFKCANFRASVQQLPVSATEAADASYSEYLSALEKELAPELLIFVPEARVASHGKHDVTQNALEADSNGVGANGNIILDVPKEESLPQPEERVKLVHVEYWLEKLPTGGHFLENLFHTSNQQHRARCWFPCVDLDFHRCSYEMEFTVDSKYKAVSSGKLLYKVEKGSHLVTYVYSLDIPVAARFISLVVAPLKSQPDQQNVSISHFCIPTKVAHLQCTVSFFSSLFSFYEDYLGASFPFGSYSHVFVDSELMTTSSSVGAAITILSSHLMVDERVIDQTMNTRIKLAHALAQQWFGVYISPESPSDEWLLDGLCVFLTDMFIKRHFGNNEAYYRHFKANEAVCKADIDMVPPLSCPSLHGTQRFGILNHIYSWKSVAVIHMLEKQMGPDAFRKILQRVILRAQDPVRKSRTLSAKEFRHFANRLGNLERPFLKEFFPRWVEFQGCPVLRMGFEYNKRRNMIELAVFRSCTASSEKVMELKGGDEVPDRARGTDAGWPGMMSIRVHEIDGMYDHPSLPMSGDTYQLLEIHCHSKLAGRRIQRPKKGSKADGAEEAEQLATVDSRQGIESPLLWLRADPQMEYLSDIQLQQPEQMWINQLEKDKDVVAQLQAISALSSLSQITFGVLNALNSCLNDTKIFFRVRIEAAFALARTAKEANGWIGLSHLLGFYKGHKFDPDMGLPRPNDFRDLPEYFVLEAIPQAVASVRGADGKSPPEAVEFILQLLKHNDNSGNQFSDVFWISSIITSVASLEFGQQSIRALSRILKRFDRFLQYDRIMPSYNHLLTTSCIQTLTKLALKFSVVLPLDQIEEILLPFKDTKTVHWKVRSVVLRALLELEIHFKGLDSGINLAFQLVDEDPSMRVQTNLFAFIVRLSALLEELKDSVQNTTLFRLIFLLQSREAFGNAVLRHHVFCILQILAGRPATLFRLEMRNARNEQAVKEAVPVENPSTQEQKLNIAPAQAPQVQQPETPAGQFRSLAIQPQQLQTPDTPAEQFRIRLVNTGAQPMRDTFQTMSTTSSGKQESERRVKVLKLKLKPTVSTQDNVLEDTRDEVQGTGAVQSSSISVDMNMKKEAPAIESPHSIMYGNMVVKEESDGSDRVAVQKERSSTDRSSGKNGEVRKRQKSISLNEAAVCQRTDTLDVLGGSRAINVDVPDRSASAMEASVSQQHDDVFQESEYSQGRRSPDTKLHGQLVKPENEGSLRFNGSDADDGAANKQKKKKRMEEERKSKKREREKDKHKHGASSHDKRNDPEYREKKRLKKERKRLQQMQEQLRQQEQLQGPKPEQQQPPQRNEEEAARIPAAPISGIKILPPRPSVGTSDTVVRLKIKRL</sequence>
<evidence type="ECO:0000256" key="6">
    <source>
        <dbReference type="ARBA" id="ARBA00023242"/>
    </source>
</evidence>
<feature type="domain" description="Transcription initiation factor TFIID subunit 2 TPR repeats" evidence="10">
    <location>
        <begin position="682"/>
        <end position="1018"/>
    </location>
</feature>
<dbReference type="GO" id="GO:0000976">
    <property type="term" value="F:transcription cis-regulatory region binding"/>
    <property type="evidence" value="ECO:0007669"/>
    <property type="project" value="TreeGrafter"/>
</dbReference>
<gene>
    <name evidence="11" type="ORF">GOP47_0026055</name>
</gene>
<feature type="compositionally biased region" description="Low complexity" evidence="7">
    <location>
        <begin position="1358"/>
        <end position="1382"/>
    </location>
</feature>
<evidence type="ECO:0000256" key="7">
    <source>
        <dbReference type="SAM" id="MobiDB-lite"/>
    </source>
</evidence>
<comment type="similarity">
    <text evidence="2">Belongs to the TAF2 family.</text>
</comment>
<dbReference type="EMBL" id="JABFUD020000025">
    <property type="protein sequence ID" value="KAI5059736.1"/>
    <property type="molecule type" value="Genomic_DNA"/>
</dbReference>
<evidence type="ECO:0000259" key="9">
    <source>
        <dbReference type="Pfam" id="PF25316"/>
    </source>
</evidence>
<dbReference type="InterPro" id="IPR057345">
    <property type="entry name" value="Ig-like_TAF2"/>
</dbReference>
<feature type="compositionally biased region" description="Basic residues" evidence="7">
    <location>
        <begin position="1347"/>
        <end position="1357"/>
    </location>
</feature>
<feature type="region of interest" description="Disordered" evidence="7">
    <location>
        <begin position="1183"/>
        <end position="1213"/>
    </location>
</feature>
<dbReference type="SUPFAM" id="SSF48371">
    <property type="entry name" value="ARM repeat"/>
    <property type="match status" value="1"/>
</dbReference>
<evidence type="ECO:0000313" key="11">
    <source>
        <dbReference type="EMBL" id="KAI5059736.1"/>
    </source>
</evidence>
<feature type="compositionally biased region" description="Basic and acidic residues" evidence="7">
    <location>
        <begin position="1312"/>
        <end position="1326"/>
    </location>
</feature>